<name>A0A0C3DDH0_9AGAM</name>
<evidence type="ECO:0000313" key="7">
    <source>
        <dbReference type="Proteomes" id="UP000053989"/>
    </source>
</evidence>
<dbReference type="InterPro" id="IPR016187">
    <property type="entry name" value="CTDL_fold"/>
</dbReference>
<dbReference type="Pfam" id="PF10017">
    <property type="entry name" value="Methyltransf_33"/>
    <property type="match status" value="2"/>
</dbReference>
<evidence type="ECO:0008006" key="8">
    <source>
        <dbReference type="Google" id="ProtNLM"/>
    </source>
</evidence>
<evidence type="ECO:0000259" key="5">
    <source>
        <dbReference type="Pfam" id="PF10017"/>
    </source>
</evidence>
<dbReference type="PANTHER" id="PTHR43397">
    <property type="entry name" value="ERGOTHIONEINE BIOSYNTHESIS PROTEIN 1"/>
    <property type="match status" value="1"/>
</dbReference>
<dbReference type="InParanoid" id="A0A0C3DDH0"/>
<dbReference type="InterPro" id="IPR051128">
    <property type="entry name" value="EgtD_Methyltrsf_superfamily"/>
</dbReference>
<dbReference type="InterPro" id="IPR005532">
    <property type="entry name" value="SUMF_dom"/>
</dbReference>
<evidence type="ECO:0000256" key="3">
    <source>
        <dbReference type="SAM" id="MobiDB-lite"/>
    </source>
</evidence>
<evidence type="ECO:0000256" key="2">
    <source>
        <dbReference type="ARBA" id="ARBA00022679"/>
    </source>
</evidence>
<keyword evidence="1" id="KW-0489">Methyltransferase</keyword>
<reference evidence="6 7" key="1">
    <citation type="submission" date="2014-04" db="EMBL/GenBank/DDBJ databases">
        <authorList>
            <consortium name="DOE Joint Genome Institute"/>
            <person name="Kuo A."/>
            <person name="Kohler A."/>
            <person name="Nagy L.G."/>
            <person name="Floudas D."/>
            <person name="Copeland A."/>
            <person name="Barry K.W."/>
            <person name="Cichocki N."/>
            <person name="Veneault-Fourrey C."/>
            <person name="LaButti K."/>
            <person name="Lindquist E.A."/>
            <person name="Lipzen A."/>
            <person name="Lundell T."/>
            <person name="Morin E."/>
            <person name="Murat C."/>
            <person name="Sun H."/>
            <person name="Tunlid A."/>
            <person name="Henrissat B."/>
            <person name="Grigoriev I.V."/>
            <person name="Hibbett D.S."/>
            <person name="Martin F."/>
            <person name="Nordberg H.P."/>
            <person name="Cantor M.N."/>
            <person name="Hua S.X."/>
        </authorList>
    </citation>
    <scope>NUCLEOTIDE SEQUENCE [LARGE SCALE GENOMIC DNA]</scope>
    <source>
        <strain evidence="6 7">Foug A</strain>
    </source>
</reference>
<dbReference type="InterPro" id="IPR029063">
    <property type="entry name" value="SAM-dependent_MTases_sf"/>
</dbReference>
<dbReference type="STRING" id="1036808.A0A0C3DDH0"/>
<dbReference type="GO" id="GO:0008168">
    <property type="term" value="F:methyltransferase activity"/>
    <property type="evidence" value="ECO:0007669"/>
    <property type="project" value="UniProtKB-KW"/>
</dbReference>
<feature type="domain" description="Histidine-specific methyltransferase SAM-dependent" evidence="5">
    <location>
        <begin position="236"/>
        <end position="413"/>
    </location>
</feature>
<dbReference type="FunCoup" id="A0A0C3DDH0">
    <property type="interactions" value="11"/>
</dbReference>
<dbReference type="AlphaFoldDB" id="A0A0C3DDH0"/>
<evidence type="ECO:0000256" key="1">
    <source>
        <dbReference type="ARBA" id="ARBA00022603"/>
    </source>
</evidence>
<dbReference type="Pfam" id="PF03781">
    <property type="entry name" value="FGE-sulfatase"/>
    <property type="match status" value="2"/>
</dbReference>
<feature type="domain" description="Sulfatase-modifying factor enzyme-like" evidence="4">
    <location>
        <begin position="802"/>
        <end position="875"/>
    </location>
</feature>
<keyword evidence="7" id="KW-1185">Reference proteome</keyword>
<feature type="domain" description="Sulfatase-modifying factor enzyme-like" evidence="4">
    <location>
        <begin position="657"/>
        <end position="762"/>
    </location>
</feature>
<gene>
    <name evidence="6" type="ORF">SCLCIDRAFT_1153913</name>
</gene>
<reference evidence="7" key="2">
    <citation type="submission" date="2015-01" db="EMBL/GenBank/DDBJ databases">
        <title>Evolutionary Origins and Diversification of the Mycorrhizal Mutualists.</title>
        <authorList>
            <consortium name="DOE Joint Genome Institute"/>
            <consortium name="Mycorrhizal Genomics Consortium"/>
            <person name="Kohler A."/>
            <person name="Kuo A."/>
            <person name="Nagy L.G."/>
            <person name="Floudas D."/>
            <person name="Copeland A."/>
            <person name="Barry K.W."/>
            <person name="Cichocki N."/>
            <person name="Veneault-Fourrey C."/>
            <person name="LaButti K."/>
            <person name="Lindquist E.A."/>
            <person name="Lipzen A."/>
            <person name="Lundell T."/>
            <person name="Morin E."/>
            <person name="Murat C."/>
            <person name="Riley R."/>
            <person name="Ohm R."/>
            <person name="Sun H."/>
            <person name="Tunlid A."/>
            <person name="Henrissat B."/>
            <person name="Grigoriev I.V."/>
            <person name="Hibbett D.S."/>
            <person name="Martin F."/>
        </authorList>
    </citation>
    <scope>NUCLEOTIDE SEQUENCE [LARGE SCALE GENOMIC DNA]</scope>
    <source>
        <strain evidence="7">Foug A</strain>
    </source>
</reference>
<dbReference type="Proteomes" id="UP000053989">
    <property type="component" value="Unassembled WGS sequence"/>
</dbReference>
<dbReference type="PANTHER" id="PTHR43397:SF1">
    <property type="entry name" value="ERGOTHIONEINE BIOSYNTHESIS PROTEIN 1"/>
    <property type="match status" value="1"/>
</dbReference>
<keyword evidence="2" id="KW-0808">Transferase</keyword>
<dbReference type="OrthoDB" id="659at2759"/>
<protein>
    <recommendedName>
        <fullName evidence="8">Sulfatase-modifying factor enzyme domain-containing protein</fullName>
    </recommendedName>
</protein>
<dbReference type="InterPro" id="IPR042095">
    <property type="entry name" value="SUMF_sf"/>
</dbReference>
<feature type="compositionally biased region" description="Low complexity" evidence="3">
    <location>
        <begin position="219"/>
        <end position="239"/>
    </location>
</feature>
<accession>A0A0C3DDH0</accession>
<dbReference type="SUPFAM" id="SSF56436">
    <property type="entry name" value="C-type lectin-like"/>
    <property type="match status" value="1"/>
</dbReference>
<dbReference type="Gene3D" id="3.90.1580.10">
    <property type="entry name" value="paralog of FGE (formylglycine-generating enzyme)"/>
    <property type="match status" value="1"/>
</dbReference>
<feature type="region of interest" description="Disordered" evidence="3">
    <location>
        <begin position="210"/>
        <end position="239"/>
    </location>
</feature>
<proteinExistence type="predicted"/>
<feature type="domain" description="Histidine-specific methyltransferase SAM-dependent" evidence="5">
    <location>
        <begin position="37"/>
        <end position="188"/>
    </location>
</feature>
<dbReference type="InterPro" id="IPR019257">
    <property type="entry name" value="MeTrfase_dom"/>
</dbReference>
<organism evidence="6 7">
    <name type="scientific">Scleroderma citrinum Foug A</name>
    <dbReference type="NCBI Taxonomy" id="1036808"/>
    <lineage>
        <taxon>Eukaryota</taxon>
        <taxon>Fungi</taxon>
        <taxon>Dikarya</taxon>
        <taxon>Basidiomycota</taxon>
        <taxon>Agaricomycotina</taxon>
        <taxon>Agaricomycetes</taxon>
        <taxon>Agaricomycetidae</taxon>
        <taxon>Boletales</taxon>
        <taxon>Sclerodermatineae</taxon>
        <taxon>Sclerodermataceae</taxon>
        <taxon>Scleroderma</taxon>
    </lineage>
</organism>
<evidence type="ECO:0000313" key="6">
    <source>
        <dbReference type="EMBL" id="KIM54454.1"/>
    </source>
</evidence>
<evidence type="ECO:0000259" key="4">
    <source>
        <dbReference type="Pfam" id="PF03781"/>
    </source>
</evidence>
<dbReference type="GO" id="GO:0032259">
    <property type="term" value="P:methylation"/>
    <property type="evidence" value="ECO:0007669"/>
    <property type="project" value="UniProtKB-KW"/>
</dbReference>
<sequence length="879" mass="98525">MCNLSAEQTGEIHILDVRRRLSSDGEQPANADTVHVTNEITKGLDAPFNSKTLPTLLLYDERGLRLYDRITTDAPEYYPFGAEEEILRDHASEIVQVMHTRTGGVVPGEVVVELGAGALRKTSYILRALSELVPKPSLVAPISYFALDLEERELKRTLSELNLSDLGPVLSGKVETQGLLGTYESGLRFIADGGLSIAEREDVNLECSVKANTRERNHSTSSSESTSTSSSTEATSLSTADQPPLHLMFLGSSIGNFATGEDAAFIRSFPLRPASGDTFLLGLSHDTKREDIELAYNDPKGHTKDFIMNGLSATGNALGDSDLFDLDNWEYVNWYNEDERVHEAYCKCVRSHQIQLPGSERKIQFLEGELVNIEISKKASKFLDMFTLFARTQLRPIQRWVDSTGRHSLVLLERPPFVFQFEPSLGPTASPYGPVPTFKDWETIWTAWDFVTLRMIPPSMLFQKPIDLRHICLFYLGHVPAFLDIHMSCLLKELNTEPDEFKRLFERGIDPNVDDPAQCHDHSEVPQFDEDWPSLSSILSYRLRVRERLLKLYDDISSGKVPLTRSVARVLFMTYEHEGLHLETLLYMLIQRAGTGTTPPPDFTPPPWESLVASWNAATKPASPTVIIGATTVTIGIDDIESQDNDPVKSLEVNGHVFGWDNESPKQEVAVEAFRVEWRPVTNGEFFEFFKNASQDVDAKSKSRLTFPASWVTAEDGEIQVRTLYGPIPMRIAWDWPVITSYDNLSAYAIVKGGRLPTEPELRVFLDMFSSGYNGGGNNGFRNWHPVPATMGLKKDGGKGHNGGVWEWTSTVLVKRDGFVPSSRYPGYSADFLDGAHNIVLGGSYATIPRIVERRSFRNWYQRNYPYAWVGGRVAYDSN</sequence>
<dbReference type="HOGENOM" id="CLU_006921_0_1_1"/>
<dbReference type="EMBL" id="KN822154">
    <property type="protein sequence ID" value="KIM54454.1"/>
    <property type="molecule type" value="Genomic_DNA"/>
</dbReference>
<dbReference type="Gene3D" id="3.40.50.150">
    <property type="entry name" value="Vaccinia Virus protein VP39"/>
    <property type="match status" value="1"/>
</dbReference>